<evidence type="ECO:0000313" key="2">
    <source>
        <dbReference type="Proteomes" id="UP001057375"/>
    </source>
</evidence>
<feature type="non-terminal residue" evidence="1">
    <location>
        <position position="1"/>
    </location>
</feature>
<keyword evidence="2" id="KW-1185">Reference proteome</keyword>
<name>A0ABQ5K6R9_9EUKA</name>
<gene>
    <name evidence="1" type="ORF">ADUPG1_004874</name>
</gene>
<protein>
    <submittedName>
        <fullName evidence="1">Uncharacterized protein</fullName>
    </submittedName>
</protein>
<accession>A0ABQ5K6R9</accession>
<reference evidence="1" key="1">
    <citation type="submission" date="2022-03" db="EMBL/GenBank/DDBJ databases">
        <title>Draft genome sequence of Aduncisulcus paluster, a free-living microaerophilic Fornicata.</title>
        <authorList>
            <person name="Yuyama I."/>
            <person name="Kume K."/>
            <person name="Tamura T."/>
            <person name="Inagaki Y."/>
            <person name="Hashimoto T."/>
        </authorList>
    </citation>
    <scope>NUCLEOTIDE SEQUENCE</scope>
    <source>
        <strain evidence="1">NY0171</strain>
    </source>
</reference>
<comment type="caution">
    <text evidence="1">The sequence shown here is derived from an EMBL/GenBank/DDBJ whole genome shotgun (WGS) entry which is preliminary data.</text>
</comment>
<dbReference type="EMBL" id="BQXS01007633">
    <property type="protein sequence ID" value="GKT28225.1"/>
    <property type="molecule type" value="Genomic_DNA"/>
</dbReference>
<evidence type="ECO:0000313" key="1">
    <source>
        <dbReference type="EMBL" id="GKT28225.1"/>
    </source>
</evidence>
<dbReference type="Proteomes" id="UP001057375">
    <property type="component" value="Unassembled WGS sequence"/>
</dbReference>
<proteinExistence type="predicted"/>
<organism evidence="1 2">
    <name type="scientific">Aduncisulcus paluster</name>
    <dbReference type="NCBI Taxonomy" id="2918883"/>
    <lineage>
        <taxon>Eukaryota</taxon>
        <taxon>Metamonada</taxon>
        <taxon>Carpediemonas-like organisms</taxon>
        <taxon>Aduncisulcus</taxon>
    </lineage>
</organism>
<sequence length="146" mass="15849">LGKVGNGSGEPSYYDITGVVSPGAIAVFYNSKSAPELIEKANRAGISEVNSAINFNGDDPMLLVKRSDKSVVDYVGKMGDVDFGKDHTYIRKASVVTGQTAEHAFDNGEWNTEAKDYFEDLGIHSFDGIQPADKLAKVFPSLRRED</sequence>